<organism evidence="1 2">
    <name type="scientific">Araneus ventricosus</name>
    <name type="common">Orbweaver spider</name>
    <name type="synonym">Epeira ventricosa</name>
    <dbReference type="NCBI Taxonomy" id="182803"/>
    <lineage>
        <taxon>Eukaryota</taxon>
        <taxon>Metazoa</taxon>
        <taxon>Ecdysozoa</taxon>
        <taxon>Arthropoda</taxon>
        <taxon>Chelicerata</taxon>
        <taxon>Arachnida</taxon>
        <taxon>Araneae</taxon>
        <taxon>Araneomorphae</taxon>
        <taxon>Entelegynae</taxon>
        <taxon>Araneoidea</taxon>
        <taxon>Araneidae</taxon>
        <taxon>Araneus</taxon>
    </lineage>
</organism>
<dbReference type="Proteomes" id="UP000499080">
    <property type="component" value="Unassembled WGS sequence"/>
</dbReference>
<comment type="caution">
    <text evidence="1">The sequence shown here is derived from an EMBL/GenBank/DDBJ whole genome shotgun (WGS) entry which is preliminary data.</text>
</comment>
<gene>
    <name evidence="1" type="ORF">AVEN_119960_1</name>
</gene>
<dbReference type="PANTHER" id="PTHR46409:SF1">
    <property type="entry name" value="HTH PSQ-TYPE DOMAIN-CONTAINING PROTEIN"/>
    <property type="match status" value="1"/>
</dbReference>
<accession>A0A4Y2ICY6</accession>
<proteinExistence type="predicted"/>
<dbReference type="AlphaFoldDB" id="A0A4Y2ICY6"/>
<dbReference type="EMBL" id="BGPR01002556">
    <property type="protein sequence ID" value="GBM75420.1"/>
    <property type="molecule type" value="Genomic_DNA"/>
</dbReference>
<name>A0A4Y2ICY6_ARAVE</name>
<reference evidence="1 2" key="1">
    <citation type="journal article" date="2019" name="Sci. Rep.">
        <title>Orb-weaving spider Araneus ventricosus genome elucidates the spidroin gene catalogue.</title>
        <authorList>
            <person name="Kono N."/>
            <person name="Nakamura H."/>
            <person name="Ohtoshi R."/>
            <person name="Moran D.A.P."/>
            <person name="Shinohara A."/>
            <person name="Yoshida Y."/>
            <person name="Fujiwara M."/>
            <person name="Mori M."/>
            <person name="Tomita M."/>
            <person name="Arakawa K."/>
        </authorList>
    </citation>
    <scope>NUCLEOTIDE SEQUENCE [LARGE SCALE GENOMIC DNA]</scope>
</reference>
<protein>
    <submittedName>
        <fullName evidence="1">Uncharacterized protein</fullName>
    </submittedName>
</protein>
<dbReference type="PANTHER" id="PTHR46409">
    <property type="entry name" value="HTH PSQ-TYPE DOMAIN-CONTAINING PROTEIN"/>
    <property type="match status" value="1"/>
</dbReference>
<sequence length="205" mass="23383">MSENYRRCDIKRLSVNEIYVVCSSKVNSRNNESTNTISSWSNFSIYEYVTNVLLDDFSNRIFLRCGATIVNTGVCNGVISRLELKLHRPIQWIICLIHFNELPLRHLFERMSSDPSSYIGDIGRILKGNEKLSLFAFNSIECELPGIDPTNLICDQKCLLDICIAISSGVGSSDLAERQPGILKLARWLTTANRILRLYTRRVFK</sequence>
<evidence type="ECO:0000313" key="2">
    <source>
        <dbReference type="Proteomes" id="UP000499080"/>
    </source>
</evidence>
<keyword evidence="2" id="KW-1185">Reference proteome</keyword>
<dbReference type="OrthoDB" id="7986506at2759"/>
<evidence type="ECO:0000313" key="1">
    <source>
        <dbReference type="EMBL" id="GBM75420.1"/>
    </source>
</evidence>